<evidence type="ECO:0000313" key="2">
    <source>
        <dbReference type="Proteomes" id="UP001162992"/>
    </source>
</evidence>
<comment type="caution">
    <text evidence="1">The sequence shown here is derived from an EMBL/GenBank/DDBJ whole genome shotgun (WGS) entry which is preliminary data.</text>
</comment>
<organism evidence="1 2">
    <name type="scientific">Diphasiastrum complanatum</name>
    <name type="common">Issler's clubmoss</name>
    <name type="synonym">Lycopodium complanatum</name>
    <dbReference type="NCBI Taxonomy" id="34168"/>
    <lineage>
        <taxon>Eukaryota</taxon>
        <taxon>Viridiplantae</taxon>
        <taxon>Streptophyta</taxon>
        <taxon>Embryophyta</taxon>
        <taxon>Tracheophyta</taxon>
        <taxon>Lycopodiopsida</taxon>
        <taxon>Lycopodiales</taxon>
        <taxon>Lycopodiaceae</taxon>
        <taxon>Lycopodioideae</taxon>
        <taxon>Diphasiastrum</taxon>
    </lineage>
</organism>
<dbReference type="Proteomes" id="UP001162992">
    <property type="component" value="Chromosome 22"/>
</dbReference>
<name>A0ACC2AGE3_DIPCM</name>
<keyword evidence="2" id="KW-1185">Reference proteome</keyword>
<protein>
    <submittedName>
        <fullName evidence="1">Uncharacterized protein</fullName>
    </submittedName>
</protein>
<sequence>MLETLRLDTNKLFGSLQLDFGKLQYLKYFSVANNNLTGTIPSSFGSSNSSLVLVDLSWNQLTGVIPPQVQSVHLRSLRVLTLAHNHLNGSIPSWIGSLKSLQVLVLSHNYLQGPIPQNLADLDGFKVTSNSSASKSGAFTLNQRVNLTLRGESQEYAYVLVTTTYFDLSSNALTGEIPQDLGKLIALRYLTLSNNRLEGEIPPNFGSLWELETLDQSQNNLTGTIPSGLAHISSLSNFNVSFNNLQGLIPADGFGQFSTFDASSFLPGNPGLCGDVIKRACISPPQQLQPLNLSQKDDPWTHFTNAISIPGFWVGMTIGFCSVIFVFISWAPARSFVFHPKKRLAGGVHSHYGAYKTRS</sequence>
<proteinExistence type="predicted"/>
<dbReference type="EMBL" id="CM055113">
    <property type="protein sequence ID" value="KAJ7516645.1"/>
    <property type="molecule type" value="Genomic_DNA"/>
</dbReference>
<gene>
    <name evidence="1" type="ORF">O6H91_22G065800</name>
</gene>
<evidence type="ECO:0000313" key="1">
    <source>
        <dbReference type="EMBL" id="KAJ7516645.1"/>
    </source>
</evidence>
<accession>A0ACC2AGE3</accession>
<reference evidence="2" key="1">
    <citation type="journal article" date="2024" name="Proc. Natl. Acad. Sci. U.S.A.">
        <title>Extraordinary preservation of gene collinearity over three hundred million years revealed in homosporous lycophytes.</title>
        <authorList>
            <person name="Li C."/>
            <person name="Wickell D."/>
            <person name="Kuo L.Y."/>
            <person name="Chen X."/>
            <person name="Nie B."/>
            <person name="Liao X."/>
            <person name="Peng D."/>
            <person name="Ji J."/>
            <person name="Jenkins J."/>
            <person name="Williams M."/>
            <person name="Shu S."/>
            <person name="Plott C."/>
            <person name="Barry K."/>
            <person name="Rajasekar S."/>
            <person name="Grimwood J."/>
            <person name="Han X."/>
            <person name="Sun S."/>
            <person name="Hou Z."/>
            <person name="He W."/>
            <person name="Dai G."/>
            <person name="Sun C."/>
            <person name="Schmutz J."/>
            <person name="Leebens-Mack J.H."/>
            <person name="Li F.W."/>
            <person name="Wang L."/>
        </authorList>
    </citation>
    <scope>NUCLEOTIDE SEQUENCE [LARGE SCALE GENOMIC DNA]</scope>
    <source>
        <strain evidence="2">cv. PW_Plant_1</strain>
    </source>
</reference>